<protein>
    <recommendedName>
        <fullName evidence="10">RING-type domain-containing protein</fullName>
    </recommendedName>
</protein>
<evidence type="ECO:0000256" key="2">
    <source>
        <dbReference type="ARBA" id="ARBA00022692"/>
    </source>
</evidence>
<keyword evidence="5" id="KW-0862">Zinc</keyword>
<evidence type="ECO:0000313" key="12">
    <source>
        <dbReference type="Proteomes" id="UP001151287"/>
    </source>
</evidence>
<dbReference type="PANTHER" id="PTHR46539:SF29">
    <property type="entry name" value="(WILD MALAYSIAN BANANA) HYPOTHETICAL PROTEIN"/>
    <property type="match status" value="1"/>
</dbReference>
<keyword evidence="4 8" id="KW-0863">Zinc-finger</keyword>
<feature type="transmembrane region" description="Helical" evidence="9">
    <location>
        <begin position="22"/>
        <end position="45"/>
    </location>
</feature>
<comment type="subcellular location">
    <subcellularLocation>
        <location evidence="1">Membrane</location>
    </subcellularLocation>
</comment>
<dbReference type="SUPFAM" id="SSF57850">
    <property type="entry name" value="RING/U-box"/>
    <property type="match status" value="1"/>
</dbReference>
<dbReference type="InterPro" id="IPR013083">
    <property type="entry name" value="Znf_RING/FYVE/PHD"/>
</dbReference>
<dbReference type="CDD" id="cd16461">
    <property type="entry name" value="RING-H2_EL5-like"/>
    <property type="match status" value="1"/>
</dbReference>
<name>A0A9P9ZAB5_9POAL</name>
<keyword evidence="2 9" id="KW-0812">Transmembrane</keyword>
<dbReference type="EMBL" id="JAMQYH010000005">
    <property type="protein sequence ID" value="KAJ1685284.1"/>
    <property type="molecule type" value="Genomic_DNA"/>
</dbReference>
<keyword evidence="12" id="KW-1185">Reference proteome</keyword>
<dbReference type="GO" id="GO:0016020">
    <property type="term" value="C:membrane"/>
    <property type="evidence" value="ECO:0007669"/>
    <property type="project" value="UniProtKB-SubCell"/>
</dbReference>
<evidence type="ECO:0000256" key="5">
    <source>
        <dbReference type="ARBA" id="ARBA00022833"/>
    </source>
</evidence>
<comment type="caution">
    <text evidence="11">The sequence shown here is derived from an EMBL/GenBank/DDBJ whole genome shotgun (WGS) entry which is preliminary data.</text>
</comment>
<evidence type="ECO:0000256" key="7">
    <source>
        <dbReference type="ARBA" id="ARBA00023136"/>
    </source>
</evidence>
<evidence type="ECO:0000256" key="3">
    <source>
        <dbReference type="ARBA" id="ARBA00022723"/>
    </source>
</evidence>
<evidence type="ECO:0000256" key="1">
    <source>
        <dbReference type="ARBA" id="ARBA00004370"/>
    </source>
</evidence>
<accession>A0A9P9ZAB5</accession>
<dbReference type="SMART" id="SM00184">
    <property type="entry name" value="RING"/>
    <property type="match status" value="1"/>
</dbReference>
<evidence type="ECO:0000259" key="10">
    <source>
        <dbReference type="PROSITE" id="PS50089"/>
    </source>
</evidence>
<dbReference type="GO" id="GO:0008270">
    <property type="term" value="F:zinc ion binding"/>
    <property type="evidence" value="ECO:0007669"/>
    <property type="project" value="UniProtKB-KW"/>
</dbReference>
<dbReference type="OrthoDB" id="8062037at2759"/>
<dbReference type="Proteomes" id="UP001151287">
    <property type="component" value="Unassembled WGS sequence"/>
</dbReference>
<evidence type="ECO:0000256" key="8">
    <source>
        <dbReference type="PROSITE-ProRule" id="PRU00175"/>
    </source>
</evidence>
<dbReference type="AlphaFoldDB" id="A0A9P9ZAB5"/>
<keyword evidence="3" id="KW-0479">Metal-binding</keyword>
<keyword evidence="7 9" id="KW-0472">Membrane</keyword>
<evidence type="ECO:0000256" key="9">
    <source>
        <dbReference type="SAM" id="Phobius"/>
    </source>
</evidence>
<keyword evidence="6 9" id="KW-1133">Transmembrane helix</keyword>
<dbReference type="PANTHER" id="PTHR46539">
    <property type="entry name" value="E3 UBIQUITIN-PROTEIN LIGASE ATL42"/>
    <property type="match status" value="1"/>
</dbReference>
<reference evidence="11" key="1">
    <citation type="journal article" date="2022" name="Cell">
        <title>Repeat-based holocentromeres influence genome architecture and karyotype evolution.</title>
        <authorList>
            <person name="Hofstatter P.G."/>
            <person name="Thangavel G."/>
            <person name="Lux T."/>
            <person name="Neumann P."/>
            <person name="Vondrak T."/>
            <person name="Novak P."/>
            <person name="Zhang M."/>
            <person name="Costa L."/>
            <person name="Castellani M."/>
            <person name="Scott A."/>
            <person name="Toegelov H."/>
            <person name="Fuchs J."/>
            <person name="Mata-Sucre Y."/>
            <person name="Dias Y."/>
            <person name="Vanzela A.L.L."/>
            <person name="Huettel B."/>
            <person name="Almeida C.C.S."/>
            <person name="Simkova H."/>
            <person name="Souza G."/>
            <person name="Pedrosa-Harand A."/>
            <person name="Macas J."/>
            <person name="Mayer K.F.X."/>
            <person name="Houben A."/>
            <person name="Marques A."/>
        </authorList>
    </citation>
    <scope>NUCLEOTIDE SEQUENCE</scope>
    <source>
        <strain evidence="11">RhyBre1mFocal</strain>
    </source>
</reference>
<dbReference type="PROSITE" id="PS50089">
    <property type="entry name" value="ZF_RING_2"/>
    <property type="match status" value="1"/>
</dbReference>
<evidence type="ECO:0000256" key="4">
    <source>
        <dbReference type="ARBA" id="ARBA00022771"/>
    </source>
</evidence>
<sequence>MSFNPWLMSDQDSLSQSKVTRYVYMGLSFTIGLVTFLVYIFIWYLCTRHRRRARHAGAHLPTANGGLSKSALAALPTSTYSVAEKDAGASPDCAVCIGPIQTGEKVRQLPKCKHLFHMDCIDMWLYSHSTCPICRCEVAEKDAAKKPETSRVAAIPLVAEPVPSSVPPSVLPPV</sequence>
<dbReference type="Gene3D" id="3.30.40.10">
    <property type="entry name" value="Zinc/RING finger domain, C3HC4 (zinc finger)"/>
    <property type="match status" value="1"/>
</dbReference>
<feature type="domain" description="RING-type" evidence="10">
    <location>
        <begin position="93"/>
        <end position="135"/>
    </location>
</feature>
<proteinExistence type="predicted"/>
<gene>
    <name evidence="11" type="ORF">LUZ63_016674</name>
</gene>
<evidence type="ECO:0000256" key="6">
    <source>
        <dbReference type="ARBA" id="ARBA00022989"/>
    </source>
</evidence>
<dbReference type="InterPro" id="IPR001841">
    <property type="entry name" value="Znf_RING"/>
</dbReference>
<evidence type="ECO:0000313" key="11">
    <source>
        <dbReference type="EMBL" id="KAJ1685284.1"/>
    </source>
</evidence>
<dbReference type="Pfam" id="PF13639">
    <property type="entry name" value="zf-RING_2"/>
    <property type="match status" value="1"/>
</dbReference>
<organism evidence="11 12">
    <name type="scientific">Rhynchospora breviuscula</name>
    <dbReference type="NCBI Taxonomy" id="2022672"/>
    <lineage>
        <taxon>Eukaryota</taxon>
        <taxon>Viridiplantae</taxon>
        <taxon>Streptophyta</taxon>
        <taxon>Embryophyta</taxon>
        <taxon>Tracheophyta</taxon>
        <taxon>Spermatophyta</taxon>
        <taxon>Magnoliopsida</taxon>
        <taxon>Liliopsida</taxon>
        <taxon>Poales</taxon>
        <taxon>Cyperaceae</taxon>
        <taxon>Cyperoideae</taxon>
        <taxon>Rhynchosporeae</taxon>
        <taxon>Rhynchospora</taxon>
    </lineage>
</organism>